<proteinExistence type="predicted"/>
<evidence type="ECO:0000313" key="3">
    <source>
        <dbReference type="Proteomes" id="UP000293865"/>
    </source>
</evidence>
<dbReference type="Proteomes" id="UP000293865">
    <property type="component" value="Unassembled WGS sequence"/>
</dbReference>
<evidence type="ECO:0000313" key="2">
    <source>
        <dbReference type="EMBL" id="RXZ67510.1"/>
    </source>
</evidence>
<reference evidence="2 3" key="1">
    <citation type="submission" date="2019-01" db="EMBL/GenBank/DDBJ databases">
        <title>Agromyces.</title>
        <authorList>
            <person name="Li J."/>
        </authorList>
    </citation>
    <scope>NUCLEOTIDE SEQUENCE [LARGE SCALE GENOMIC DNA]</scope>
    <source>
        <strain evidence="2 3">DSM 15934</strain>
    </source>
</reference>
<dbReference type="PANTHER" id="PTHR43328">
    <property type="entry name" value="ACETYLTRANSFERASE-RELATED"/>
    <property type="match status" value="1"/>
</dbReference>
<dbReference type="Pfam" id="PF13302">
    <property type="entry name" value="Acetyltransf_3"/>
    <property type="match status" value="1"/>
</dbReference>
<comment type="caution">
    <text evidence="2">The sequence shown here is derived from an EMBL/GenBank/DDBJ whole genome shotgun (WGS) entry which is preliminary data.</text>
</comment>
<dbReference type="PANTHER" id="PTHR43328:SF1">
    <property type="entry name" value="N-ACETYLTRANSFERASE DOMAIN-CONTAINING PROTEIN"/>
    <property type="match status" value="1"/>
</dbReference>
<organism evidence="2 3">
    <name type="scientific">Agromyces albus</name>
    <dbReference type="NCBI Taxonomy" id="205332"/>
    <lineage>
        <taxon>Bacteria</taxon>
        <taxon>Bacillati</taxon>
        <taxon>Actinomycetota</taxon>
        <taxon>Actinomycetes</taxon>
        <taxon>Micrococcales</taxon>
        <taxon>Microbacteriaceae</taxon>
        <taxon>Agromyces</taxon>
    </lineage>
</organism>
<dbReference type="RefSeq" id="WP_129522153.1">
    <property type="nucleotide sequence ID" value="NZ_SDPN01000046.1"/>
</dbReference>
<feature type="domain" description="N-acetyltransferase" evidence="1">
    <location>
        <begin position="7"/>
        <end position="159"/>
    </location>
</feature>
<dbReference type="Gene3D" id="3.40.630.30">
    <property type="match status" value="1"/>
</dbReference>
<dbReference type="PROSITE" id="PS51186">
    <property type="entry name" value="GNAT"/>
    <property type="match status" value="1"/>
</dbReference>
<dbReference type="InterPro" id="IPR000182">
    <property type="entry name" value="GNAT_dom"/>
</dbReference>
<sequence>MGEPHVVTLRATRAGDLDALFAFGQHEEAVRMAAFTVPDPTDRATFDAHWRRLIDDPGVDARTIRADGAIVGSAARWFEDGTPEITVWIDPEHWGEGIATRAIRLFLEALGERPVRARVAADNAGSIAVLEKLGFRQVGTEVGFANARGTEVEERIYRLD</sequence>
<dbReference type="CDD" id="cd04301">
    <property type="entry name" value="NAT_SF"/>
    <property type="match status" value="1"/>
</dbReference>
<name>A0A4Q2KSQ7_9MICO</name>
<dbReference type="OrthoDB" id="9801656at2"/>
<dbReference type="SUPFAM" id="SSF55729">
    <property type="entry name" value="Acyl-CoA N-acyltransferases (Nat)"/>
    <property type="match status" value="1"/>
</dbReference>
<gene>
    <name evidence="2" type="ORF">ESP51_17360</name>
</gene>
<accession>A0A4Q2KSQ7</accession>
<keyword evidence="3" id="KW-1185">Reference proteome</keyword>
<keyword evidence="2" id="KW-0808">Transferase</keyword>
<dbReference type="EMBL" id="SDPN01000046">
    <property type="protein sequence ID" value="RXZ67510.1"/>
    <property type="molecule type" value="Genomic_DNA"/>
</dbReference>
<evidence type="ECO:0000259" key="1">
    <source>
        <dbReference type="PROSITE" id="PS51186"/>
    </source>
</evidence>
<dbReference type="InterPro" id="IPR016181">
    <property type="entry name" value="Acyl_CoA_acyltransferase"/>
</dbReference>
<dbReference type="GO" id="GO:0016747">
    <property type="term" value="F:acyltransferase activity, transferring groups other than amino-acyl groups"/>
    <property type="evidence" value="ECO:0007669"/>
    <property type="project" value="InterPro"/>
</dbReference>
<dbReference type="AlphaFoldDB" id="A0A4Q2KSQ7"/>
<protein>
    <submittedName>
        <fullName evidence="2">N-acetyltransferase</fullName>
    </submittedName>
</protein>